<feature type="transmembrane region" description="Helical" evidence="1">
    <location>
        <begin position="168"/>
        <end position="186"/>
    </location>
</feature>
<feature type="transmembrane region" description="Helical" evidence="1">
    <location>
        <begin position="40"/>
        <end position="58"/>
    </location>
</feature>
<comment type="caution">
    <text evidence="2">The sequence shown here is derived from an EMBL/GenBank/DDBJ whole genome shotgun (WGS) entry which is preliminary data.</text>
</comment>
<dbReference type="RefSeq" id="WP_265375118.1">
    <property type="nucleotide sequence ID" value="NZ_JAMQPV010000001.1"/>
</dbReference>
<evidence type="ECO:0000313" key="3">
    <source>
        <dbReference type="Proteomes" id="UP001209737"/>
    </source>
</evidence>
<feature type="transmembrane region" description="Helical" evidence="1">
    <location>
        <begin position="192"/>
        <end position="209"/>
    </location>
</feature>
<reference evidence="2 3" key="1">
    <citation type="submission" date="2022-06" db="EMBL/GenBank/DDBJ databases">
        <title>Leptospira isolates from biofilms formed at urban environments.</title>
        <authorList>
            <person name="Ribeiro P.S."/>
            <person name="Sousa T."/>
            <person name="Carvalho N."/>
            <person name="Aburjaile F."/>
            <person name="Neves F."/>
            <person name="Oliveira D."/>
            <person name="Blanco L."/>
            <person name="Lima J."/>
            <person name="Costa F."/>
            <person name="Brenig B."/>
            <person name="Soares S."/>
            <person name="Ramos R."/>
            <person name="Goes-Neto A."/>
            <person name="Matiuzzi M."/>
            <person name="Azevedo V."/>
            <person name="Ristow P."/>
        </authorList>
    </citation>
    <scope>NUCLEOTIDE SEQUENCE [LARGE SCALE GENOMIC DNA]</scope>
    <source>
        <strain evidence="2 3">VSF25</strain>
    </source>
</reference>
<feature type="transmembrane region" description="Helical" evidence="1">
    <location>
        <begin position="216"/>
        <end position="237"/>
    </location>
</feature>
<feature type="transmembrane region" description="Helical" evidence="1">
    <location>
        <begin position="126"/>
        <end position="143"/>
    </location>
</feature>
<dbReference type="Proteomes" id="UP001209737">
    <property type="component" value="Unassembled WGS sequence"/>
</dbReference>
<sequence>MNQILHQDLGVDLFLLLWNQVIAILFVTVVCYLAVYLQKLLLFFIFTLSMYAGIQFLSQSTHDMISIMGFTKLILLLPFGLGAVIGYVSLPNSKQQKFLPWFTRYINFAVLGNIFVMIFSPDGGTYRGIISRIVCLFLLIWLLQEMTKVRFQTTATNQRTFTFNSSPLSWIYCHAGYRIVLLSLPTFVSSNYLLLEPMSIVVMVVLYYLNKKRYPLSYYFGLADTIVVTTLTVLMRYPFPPPFQLSGPYMTNLSEQQLDMLLIPIQLIVIVFVFRAIYMNKYQSKTGHSLDLK</sequence>
<evidence type="ECO:0000256" key="1">
    <source>
        <dbReference type="SAM" id="Phobius"/>
    </source>
</evidence>
<name>A0ABT3LWP6_9LEPT</name>
<accession>A0ABT3LWP6</accession>
<keyword evidence="3" id="KW-1185">Reference proteome</keyword>
<feature type="transmembrane region" description="Helical" evidence="1">
    <location>
        <begin position="15"/>
        <end position="35"/>
    </location>
</feature>
<keyword evidence="1" id="KW-0472">Membrane</keyword>
<feature type="transmembrane region" description="Helical" evidence="1">
    <location>
        <begin position="102"/>
        <end position="120"/>
    </location>
</feature>
<proteinExistence type="predicted"/>
<evidence type="ECO:0000313" key="2">
    <source>
        <dbReference type="EMBL" id="MCW7462148.1"/>
    </source>
</evidence>
<protein>
    <submittedName>
        <fullName evidence="2">Uncharacterized protein</fullName>
    </submittedName>
</protein>
<feature type="transmembrane region" description="Helical" evidence="1">
    <location>
        <begin position="64"/>
        <end position="90"/>
    </location>
</feature>
<gene>
    <name evidence="2" type="ORF">ND812_08605</name>
</gene>
<feature type="transmembrane region" description="Helical" evidence="1">
    <location>
        <begin position="257"/>
        <end position="278"/>
    </location>
</feature>
<dbReference type="EMBL" id="JAMQPV010000001">
    <property type="protein sequence ID" value="MCW7462148.1"/>
    <property type="molecule type" value="Genomic_DNA"/>
</dbReference>
<keyword evidence="1" id="KW-0812">Transmembrane</keyword>
<organism evidence="2 3">
    <name type="scientific">Leptospira limi</name>
    <dbReference type="NCBI Taxonomy" id="2950023"/>
    <lineage>
        <taxon>Bacteria</taxon>
        <taxon>Pseudomonadati</taxon>
        <taxon>Spirochaetota</taxon>
        <taxon>Spirochaetia</taxon>
        <taxon>Leptospirales</taxon>
        <taxon>Leptospiraceae</taxon>
        <taxon>Leptospira</taxon>
    </lineage>
</organism>
<keyword evidence="1" id="KW-1133">Transmembrane helix</keyword>